<feature type="transmembrane region" description="Helical" evidence="3">
    <location>
        <begin position="12"/>
        <end position="31"/>
    </location>
</feature>
<evidence type="ECO:0000256" key="1">
    <source>
        <dbReference type="ARBA" id="ARBA00022692"/>
    </source>
</evidence>
<evidence type="ECO:0000313" key="5">
    <source>
        <dbReference type="Proteomes" id="UP000721415"/>
    </source>
</evidence>
<name>A0ABS0LNA1_9LACT</name>
<protein>
    <submittedName>
        <fullName evidence="4">ECF transporter S component</fullName>
    </submittedName>
</protein>
<feature type="transmembrane region" description="Helical" evidence="3">
    <location>
        <begin position="103"/>
        <end position="125"/>
    </location>
</feature>
<organism evidence="4 5">
    <name type="scientific">Facklamia lactis</name>
    <dbReference type="NCBI Taxonomy" id="2749967"/>
    <lineage>
        <taxon>Bacteria</taxon>
        <taxon>Bacillati</taxon>
        <taxon>Bacillota</taxon>
        <taxon>Bacilli</taxon>
        <taxon>Lactobacillales</taxon>
        <taxon>Aerococcaceae</taxon>
        <taxon>Facklamia</taxon>
    </lineage>
</organism>
<proteinExistence type="predicted"/>
<gene>
    <name evidence="4" type="ORF">HZY91_00870</name>
</gene>
<evidence type="ECO:0000256" key="2">
    <source>
        <dbReference type="ARBA" id="ARBA00022989"/>
    </source>
</evidence>
<dbReference type="Proteomes" id="UP000721415">
    <property type="component" value="Unassembled WGS sequence"/>
</dbReference>
<keyword evidence="3" id="KW-0472">Membrane</keyword>
<feature type="transmembrane region" description="Helical" evidence="3">
    <location>
        <begin position="74"/>
        <end position="96"/>
    </location>
</feature>
<dbReference type="PANTHER" id="PTHR37815">
    <property type="entry name" value="UPF0397 PROTEIN BC_2624-RELATED"/>
    <property type="match status" value="1"/>
</dbReference>
<keyword evidence="1 3" id="KW-0812">Transmembrane</keyword>
<sequence length="165" mass="17393">MKKISRTHGLVLAAIFAAITTIFTMLVRIPIPNGQGYLNIGDGILMTASLLFGPFIGFGVGGIGSALADILSGYAMYAPFTFAVKGIEAFLAGYLFHKCHIKWMATLIAGIVMAGGYFATDFLLYDLGAASVGLPMNIGQGVLGSLMASLLYPILNKMIPQIKPA</sequence>
<dbReference type="PANTHER" id="PTHR37815:SF3">
    <property type="entry name" value="UPF0397 PROTEIN SPR0429"/>
    <property type="match status" value="1"/>
</dbReference>
<evidence type="ECO:0000313" key="4">
    <source>
        <dbReference type="EMBL" id="MBG9985442.1"/>
    </source>
</evidence>
<feature type="transmembrane region" description="Helical" evidence="3">
    <location>
        <begin position="43"/>
        <end position="68"/>
    </location>
</feature>
<dbReference type="RefSeq" id="WP_197113699.1">
    <property type="nucleotide sequence ID" value="NZ_JACBXQ010000001.1"/>
</dbReference>
<comment type="caution">
    <text evidence="4">The sequence shown here is derived from an EMBL/GenBank/DDBJ whole genome shotgun (WGS) entry which is preliminary data.</text>
</comment>
<feature type="transmembrane region" description="Helical" evidence="3">
    <location>
        <begin position="137"/>
        <end position="155"/>
    </location>
</feature>
<dbReference type="Gene3D" id="1.10.1760.20">
    <property type="match status" value="1"/>
</dbReference>
<evidence type="ECO:0000256" key="3">
    <source>
        <dbReference type="SAM" id="Phobius"/>
    </source>
</evidence>
<reference evidence="4 5" key="1">
    <citation type="submission" date="2020-07" db="EMBL/GenBank/DDBJ databases">
        <title>Facklamia lactis sp. nov., isolated from raw milk.</title>
        <authorList>
            <person name="Doll E.V."/>
            <person name="Huptas C."/>
            <person name="Staib L."/>
            <person name="Wenning M."/>
            <person name="Scherer S."/>
        </authorList>
    </citation>
    <scope>NUCLEOTIDE SEQUENCE [LARGE SCALE GENOMIC DNA]</scope>
    <source>
        <strain evidence="4 5">DSM 111018</strain>
    </source>
</reference>
<keyword evidence="2 3" id="KW-1133">Transmembrane helix</keyword>
<dbReference type="EMBL" id="JACBXQ010000001">
    <property type="protein sequence ID" value="MBG9985442.1"/>
    <property type="molecule type" value="Genomic_DNA"/>
</dbReference>
<accession>A0ABS0LNA1</accession>
<dbReference type="InterPro" id="IPR009825">
    <property type="entry name" value="ECF_substrate-spec-like"/>
</dbReference>
<dbReference type="Pfam" id="PF07155">
    <property type="entry name" value="ECF-ribofla_trS"/>
    <property type="match status" value="1"/>
</dbReference>
<keyword evidence="5" id="KW-1185">Reference proteome</keyword>